<evidence type="ECO:0000313" key="2">
    <source>
        <dbReference type="Proteomes" id="UP000425960"/>
    </source>
</evidence>
<dbReference type="GO" id="GO:0005886">
    <property type="term" value="C:plasma membrane"/>
    <property type="evidence" value="ECO:0007669"/>
    <property type="project" value="TreeGrafter"/>
</dbReference>
<evidence type="ECO:0000313" key="1">
    <source>
        <dbReference type="EMBL" id="BBO80927.1"/>
    </source>
</evidence>
<sequence length="357" mass="38459">MMVKDKRKWLAWIAGAVFLCSGTIGVWLHYAGKQEDGLVSGNGRIEATEIDIAAKTAGRIKEIMVREGDFVTAGQVVAMMDTEVLMAQLREAQAHLQQMKSAAATARSQLHQRKAEKAAALAVVAQCQAELNVAKKRWNRSSRLAVKGAVAQQEADEDQARVESGTAAVNAARAQVAATEAGIATAYAQIEGADFSIEAADASIQRLQADISDCALKAPRDGRVQYRVSQPGEVIGGGGRVLNLLDLSDVYMTFFLPTAVVGSVAMGTEVRLILDAAPMYAIPASVSFVADVAQFTPKSVETADEREKLMFRLRASIPADLLKKHILQVKTGLPGVAYVRLDRAKPWPPYLRAMLPE</sequence>
<name>A0A5K7ZLM4_9BACT</name>
<dbReference type="Gene3D" id="1.10.287.470">
    <property type="entry name" value="Helix hairpin bin"/>
    <property type="match status" value="2"/>
</dbReference>
<dbReference type="PANTHER" id="PTHR30438">
    <property type="entry name" value="36 KDA ANTIGEN-RELATED"/>
    <property type="match status" value="1"/>
</dbReference>
<dbReference type="Gene3D" id="2.40.30.170">
    <property type="match status" value="1"/>
</dbReference>
<dbReference type="PRINTS" id="PR01490">
    <property type="entry name" value="RTXTOXIND"/>
</dbReference>
<dbReference type="PANTHER" id="PTHR30438:SF2">
    <property type="entry name" value="MEMBRANE PROTEIN"/>
    <property type="match status" value="1"/>
</dbReference>
<dbReference type="Gene3D" id="2.40.50.100">
    <property type="match status" value="1"/>
</dbReference>
<dbReference type="Proteomes" id="UP000425960">
    <property type="component" value="Chromosome"/>
</dbReference>
<reference evidence="1 2" key="1">
    <citation type="submission" date="2019-11" db="EMBL/GenBank/DDBJ databases">
        <title>Comparative genomics of hydrocarbon-degrading Desulfosarcina strains.</title>
        <authorList>
            <person name="Watanabe M."/>
            <person name="Kojima H."/>
            <person name="Fukui M."/>
        </authorList>
    </citation>
    <scope>NUCLEOTIDE SEQUENCE [LARGE SCALE GENOMIC DNA]</scope>
    <source>
        <strain evidence="1 2">28bB2T</strain>
    </source>
</reference>
<accession>A0A5K7ZLM4</accession>
<dbReference type="AlphaFoldDB" id="A0A5K7ZLM4"/>
<dbReference type="SUPFAM" id="SSF111369">
    <property type="entry name" value="HlyD-like secretion proteins"/>
    <property type="match status" value="3"/>
</dbReference>
<dbReference type="FunFam" id="2.40.50.100:FF:000077">
    <property type="entry name" value="Glycoside hydrolase family 43"/>
    <property type="match status" value="1"/>
</dbReference>
<proteinExistence type="predicted"/>
<protein>
    <submittedName>
        <fullName evidence="1">Glycoside hydrolase family 43</fullName>
    </submittedName>
</protein>
<keyword evidence="1" id="KW-0378">Hydrolase</keyword>
<gene>
    <name evidence="1" type="ORF">DSCO28_14930</name>
</gene>
<dbReference type="EMBL" id="AP021876">
    <property type="protein sequence ID" value="BBO80927.1"/>
    <property type="molecule type" value="Genomic_DNA"/>
</dbReference>
<dbReference type="RefSeq" id="WP_155321741.1">
    <property type="nucleotide sequence ID" value="NZ_AP021876.1"/>
</dbReference>
<dbReference type="GO" id="GO:0016787">
    <property type="term" value="F:hydrolase activity"/>
    <property type="evidence" value="ECO:0007669"/>
    <property type="project" value="UniProtKB-KW"/>
</dbReference>
<dbReference type="KEGG" id="dov:DSCO28_14930"/>
<organism evidence="1 2">
    <name type="scientific">Desulfosarcina ovata subsp. sediminis</name>
    <dbReference type="NCBI Taxonomy" id="885957"/>
    <lineage>
        <taxon>Bacteria</taxon>
        <taxon>Pseudomonadati</taxon>
        <taxon>Thermodesulfobacteriota</taxon>
        <taxon>Desulfobacteria</taxon>
        <taxon>Desulfobacterales</taxon>
        <taxon>Desulfosarcinaceae</taxon>
        <taxon>Desulfosarcina</taxon>
    </lineage>
</organism>